<dbReference type="Proteomes" id="UP000494165">
    <property type="component" value="Unassembled WGS sequence"/>
</dbReference>
<dbReference type="CDD" id="cd05479">
    <property type="entry name" value="RP_DDI"/>
    <property type="match status" value="1"/>
</dbReference>
<keyword evidence="4" id="KW-0963">Cytoplasm</keyword>
<dbReference type="InterPro" id="IPR057273">
    <property type="entry name" value="Ddi1/2_HDD"/>
</dbReference>
<proteinExistence type="inferred from homology"/>
<accession>A0A8S1DMT9</accession>
<evidence type="ECO:0000256" key="7">
    <source>
        <dbReference type="ARBA" id="ARBA00022801"/>
    </source>
</evidence>
<dbReference type="CDD" id="cd01796">
    <property type="entry name" value="Ubl_Ddi1_like"/>
    <property type="match status" value="1"/>
</dbReference>
<comment type="subcellular location">
    <subcellularLocation>
        <location evidence="1">Cytoplasm</location>
    </subcellularLocation>
</comment>
<dbReference type="PANTHER" id="PTHR15397:SF3">
    <property type="entry name" value="DNA DAMAGE INDUCIBLE 1 HOMOLOG 2"/>
    <property type="match status" value="1"/>
</dbReference>
<dbReference type="SUPFAM" id="SSF50630">
    <property type="entry name" value="Acid proteases"/>
    <property type="match status" value="1"/>
</dbReference>
<evidence type="ECO:0000259" key="12">
    <source>
        <dbReference type="PROSITE" id="PS50053"/>
    </source>
</evidence>
<evidence type="ECO:0000259" key="11">
    <source>
        <dbReference type="PROSITE" id="PS50030"/>
    </source>
</evidence>
<dbReference type="Pfam" id="PF09668">
    <property type="entry name" value="Asp_protease"/>
    <property type="match status" value="1"/>
</dbReference>
<evidence type="ECO:0000256" key="6">
    <source>
        <dbReference type="ARBA" id="ARBA00022750"/>
    </source>
</evidence>
<keyword evidence="5" id="KW-0645">Protease</keyword>
<feature type="domain" description="Ubiquitin-like" evidence="12">
    <location>
        <begin position="1"/>
        <end position="70"/>
    </location>
</feature>
<dbReference type="Gene3D" id="3.10.20.90">
    <property type="entry name" value="Phosphatidylinositol 3-kinase Catalytic Subunit, Chain A, domain 1"/>
    <property type="match status" value="1"/>
</dbReference>
<dbReference type="Gene3D" id="1.10.8.10">
    <property type="entry name" value="DNA helicase RuvA subunit, C-terminal domain"/>
    <property type="match status" value="1"/>
</dbReference>
<organism evidence="13 14">
    <name type="scientific">Cloeon dipterum</name>
    <dbReference type="NCBI Taxonomy" id="197152"/>
    <lineage>
        <taxon>Eukaryota</taxon>
        <taxon>Metazoa</taxon>
        <taxon>Ecdysozoa</taxon>
        <taxon>Arthropoda</taxon>
        <taxon>Hexapoda</taxon>
        <taxon>Insecta</taxon>
        <taxon>Pterygota</taxon>
        <taxon>Palaeoptera</taxon>
        <taxon>Ephemeroptera</taxon>
        <taxon>Pisciforma</taxon>
        <taxon>Baetidae</taxon>
        <taxon>Cloeon</taxon>
    </lineage>
</organism>
<evidence type="ECO:0000256" key="2">
    <source>
        <dbReference type="ARBA" id="ARBA00009136"/>
    </source>
</evidence>
<dbReference type="InterPro" id="IPR015940">
    <property type="entry name" value="UBA"/>
</dbReference>
<dbReference type="Pfam" id="PF24669">
    <property type="entry name" value="Ddi2_HDD"/>
    <property type="match status" value="1"/>
</dbReference>
<dbReference type="SUPFAM" id="SSF54236">
    <property type="entry name" value="Ubiquitin-like"/>
    <property type="match status" value="1"/>
</dbReference>
<keyword evidence="3" id="KW-0813">Transport</keyword>
<evidence type="ECO:0000313" key="14">
    <source>
        <dbReference type="Proteomes" id="UP000494165"/>
    </source>
</evidence>
<sequence>MNITVATVTDQVFPLNVSEDLELENLKAFCEVESGVPANQIQLTFNGQPLNDDKKTLKEYGIKDGDMLFMQQGPVQQGFLPSQAPPMAGGAVGAGLPSFDFSNIQVPHGAAASSSNSSRLSAASSDNPAVIREMLLADPSALSLLKQNNPRLSDALTSGSLERFAQVLKEQQEAKAEQERLRLRMLNADPFDSEAQRLIAEEIRKKNIEANMEAAMEYNPETFGTVVMLYINCRVNGHPVKAFIDSGAQTTIMSSECAERCNIMRLVDQRWSGYAKGVGIQRIIGRVHMVQIQIEKDFLTSSFSILEQQKMDMLLGLDMLKRHQCTIDLKRNILHIGTTGTETPFLSESDLPECARLSGQDTLDEEKIIEESRRQAEHQQMAEAMERSQAASAAGPSASSSGRLSDPATTIMPNDSFSEATVKELMALSFSREQVISELRRFNGDKTQATAALFAKSLKF</sequence>
<dbReference type="PROSITE" id="PS50030">
    <property type="entry name" value="UBA"/>
    <property type="match status" value="1"/>
</dbReference>
<keyword evidence="9" id="KW-0175">Coiled coil</keyword>
<evidence type="ECO:0000256" key="4">
    <source>
        <dbReference type="ARBA" id="ARBA00022490"/>
    </source>
</evidence>
<dbReference type="Gene3D" id="2.40.70.10">
    <property type="entry name" value="Acid Proteases"/>
    <property type="match status" value="1"/>
</dbReference>
<reference evidence="13 14" key="1">
    <citation type="submission" date="2020-04" db="EMBL/GenBank/DDBJ databases">
        <authorList>
            <person name="Alioto T."/>
            <person name="Alioto T."/>
            <person name="Gomez Garrido J."/>
        </authorList>
    </citation>
    <scope>NUCLEOTIDE SEQUENCE [LARGE SCALE GENOMIC DNA]</scope>
</reference>
<dbReference type="GO" id="GO:0004190">
    <property type="term" value="F:aspartic-type endopeptidase activity"/>
    <property type="evidence" value="ECO:0007669"/>
    <property type="project" value="UniProtKB-KW"/>
</dbReference>
<keyword evidence="6" id="KW-0064">Aspartyl protease</keyword>
<dbReference type="InterPro" id="IPR021109">
    <property type="entry name" value="Peptidase_aspartic_dom_sf"/>
</dbReference>
<dbReference type="InterPro" id="IPR019103">
    <property type="entry name" value="Peptidase_aspartic_DDI1-type"/>
</dbReference>
<dbReference type="SUPFAM" id="SSF46934">
    <property type="entry name" value="UBA-like"/>
    <property type="match status" value="1"/>
</dbReference>
<feature type="region of interest" description="Disordered" evidence="10">
    <location>
        <begin position="372"/>
        <end position="413"/>
    </location>
</feature>
<comment type="caution">
    <text evidence="13">The sequence shown here is derived from an EMBL/GenBank/DDBJ whole genome shotgun (WGS) entry which is preliminary data.</text>
</comment>
<feature type="domain" description="UBA" evidence="11">
    <location>
        <begin position="416"/>
        <end position="456"/>
    </location>
</feature>
<keyword evidence="7" id="KW-0378">Hydrolase</keyword>
<dbReference type="AlphaFoldDB" id="A0A8S1DMT9"/>
<evidence type="ECO:0000256" key="10">
    <source>
        <dbReference type="SAM" id="MobiDB-lite"/>
    </source>
</evidence>
<dbReference type="PROSITE" id="PS50053">
    <property type="entry name" value="UBIQUITIN_2"/>
    <property type="match status" value="1"/>
</dbReference>
<evidence type="ECO:0000256" key="8">
    <source>
        <dbReference type="ARBA" id="ARBA00022927"/>
    </source>
</evidence>
<dbReference type="EMBL" id="CADEPI010000269">
    <property type="protein sequence ID" value="CAB3382396.1"/>
    <property type="molecule type" value="Genomic_DNA"/>
</dbReference>
<protein>
    <recommendedName>
        <fullName evidence="15">Ubiquitin-like domain-containing protein</fullName>
    </recommendedName>
</protein>
<dbReference type="GO" id="GO:0006508">
    <property type="term" value="P:proteolysis"/>
    <property type="evidence" value="ECO:0007669"/>
    <property type="project" value="UniProtKB-KW"/>
</dbReference>
<dbReference type="InterPro" id="IPR009060">
    <property type="entry name" value="UBA-like_sf"/>
</dbReference>
<dbReference type="InterPro" id="IPR029071">
    <property type="entry name" value="Ubiquitin-like_domsf"/>
</dbReference>
<feature type="compositionally biased region" description="Low complexity" evidence="10">
    <location>
        <begin position="387"/>
        <end position="408"/>
    </location>
</feature>
<evidence type="ECO:0000256" key="1">
    <source>
        <dbReference type="ARBA" id="ARBA00004496"/>
    </source>
</evidence>
<feature type="coiled-coil region" evidence="9">
    <location>
        <begin position="161"/>
        <end position="189"/>
    </location>
</feature>
<dbReference type="GO" id="GO:0005737">
    <property type="term" value="C:cytoplasm"/>
    <property type="evidence" value="ECO:0007669"/>
    <property type="project" value="UniProtKB-SubCell"/>
</dbReference>
<dbReference type="OrthoDB" id="1047367at2759"/>
<evidence type="ECO:0008006" key="15">
    <source>
        <dbReference type="Google" id="ProtNLM"/>
    </source>
</evidence>
<dbReference type="PANTHER" id="PTHR15397">
    <property type="entry name" value="SODIUM-GLUCOSE COTRANSPORTER REGULATORY PROTEIN -RELATED"/>
    <property type="match status" value="1"/>
</dbReference>
<gene>
    <name evidence="13" type="ORF">CLODIP_2_CD15150</name>
</gene>
<dbReference type="GO" id="GO:0015031">
    <property type="term" value="P:protein transport"/>
    <property type="evidence" value="ECO:0007669"/>
    <property type="project" value="UniProtKB-KW"/>
</dbReference>
<dbReference type="InterPro" id="IPR033882">
    <property type="entry name" value="DDI1_N"/>
</dbReference>
<evidence type="ECO:0000256" key="3">
    <source>
        <dbReference type="ARBA" id="ARBA00022448"/>
    </source>
</evidence>
<comment type="similarity">
    <text evidence="2">Belongs to the DDI1 family.</text>
</comment>
<evidence type="ECO:0000313" key="13">
    <source>
        <dbReference type="EMBL" id="CAB3382396.1"/>
    </source>
</evidence>
<dbReference type="SMART" id="SM00213">
    <property type="entry name" value="UBQ"/>
    <property type="match status" value="1"/>
</dbReference>
<name>A0A8S1DMT9_9INSE</name>
<evidence type="ECO:0000256" key="5">
    <source>
        <dbReference type="ARBA" id="ARBA00022670"/>
    </source>
</evidence>
<keyword evidence="14" id="KW-1185">Reference proteome</keyword>
<dbReference type="FunFam" id="2.40.70.10:FF:000005">
    <property type="entry name" value="DNA damage inducible 1 homolog 2"/>
    <property type="match status" value="1"/>
</dbReference>
<dbReference type="InterPro" id="IPR000626">
    <property type="entry name" value="Ubiquitin-like_dom"/>
</dbReference>
<dbReference type="Pfam" id="PF00240">
    <property type="entry name" value="ubiquitin"/>
    <property type="match status" value="1"/>
</dbReference>
<keyword evidence="8" id="KW-0653">Protein transport</keyword>
<evidence type="ECO:0000256" key="9">
    <source>
        <dbReference type="SAM" id="Coils"/>
    </source>
</evidence>